<dbReference type="Proteomes" id="UP000318582">
    <property type="component" value="Unassembled WGS sequence"/>
</dbReference>
<accession>A0A507EC89</accession>
<dbReference type="EMBL" id="QEAQ01000007">
    <property type="protein sequence ID" value="TPX61462.1"/>
    <property type="molecule type" value="Genomic_DNA"/>
</dbReference>
<gene>
    <name evidence="5" type="ORF">PhCBS80983_g01045</name>
</gene>
<evidence type="ECO:0000313" key="6">
    <source>
        <dbReference type="Proteomes" id="UP000318582"/>
    </source>
</evidence>
<feature type="compositionally biased region" description="Acidic residues" evidence="3">
    <location>
        <begin position="150"/>
        <end position="159"/>
    </location>
</feature>
<keyword evidence="6" id="KW-1185">Reference proteome</keyword>
<proteinExistence type="predicted"/>
<dbReference type="AlphaFoldDB" id="A0A507EC89"/>
<evidence type="ECO:0000259" key="4">
    <source>
        <dbReference type="SMART" id="SM01141"/>
    </source>
</evidence>
<dbReference type="PANTHER" id="PTHR13161:SF4">
    <property type="entry name" value="CLK4-ASSOCIATING SERINE_ARGININE RICH PROTEIN"/>
    <property type="match status" value="1"/>
</dbReference>
<dbReference type="GO" id="GO:0006397">
    <property type="term" value="P:mRNA processing"/>
    <property type="evidence" value="ECO:0007669"/>
    <property type="project" value="UniProtKB-KW"/>
</dbReference>
<keyword evidence="1" id="KW-0507">mRNA processing</keyword>
<comment type="caution">
    <text evidence="5">The sequence shown here is derived from an EMBL/GenBank/DDBJ whole genome shotgun (WGS) entry which is preliminary data.</text>
</comment>
<organism evidence="5 6">
    <name type="scientific">Powellomyces hirtus</name>
    <dbReference type="NCBI Taxonomy" id="109895"/>
    <lineage>
        <taxon>Eukaryota</taxon>
        <taxon>Fungi</taxon>
        <taxon>Fungi incertae sedis</taxon>
        <taxon>Chytridiomycota</taxon>
        <taxon>Chytridiomycota incertae sedis</taxon>
        <taxon>Chytridiomycetes</taxon>
        <taxon>Spizellomycetales</taxon>
        <taxon>Powellomycetaceae</taxon>
        <taxon>Powellomyces</taxon>
    </lineage>
</organism>
<evidence type="ECO:0000256" key="3">
    <source>
        <dbReference type="SAM" id="MobiDB-lite"/>
    </source>
</evidence>
<dbReference type="InterPro" id="IPR040397">
    <property type="entry name" value="SWAP"/>
</dbReference>
<dbReference type="PANTHER" id="PTHR13161">
    <property type="entry name" value="SPLICING FACTOR SUPPRESSOR OF WHITE APRICOT"/>
    <property type="match status" value="1"/>
</dbReference>
<dbReference type="Pfam" id="PF09750">
    <property type="entry name" value="DRY_EERY"/>
    <property type="match status" value="1"/>
</dbReference>
<evidence type="ECO:0000256" key="1">
    <source>
        <dbReference type="ARBA" id="ARBA00022664"/>
    </source>
</evidence>
<feature type="region of interest" description="Disordered" evidence="3">
    <location>
        <begin position="141"/>
        <end position="164"/>
    </location>
</feature>
<keyword evidence="2" id="KW-0508">mRNA splicing</keyword>
<dbReference type="InterPro" id="IPR019147">
    <property type="entry name" value="SWAP_N_domain"/>
</dbReference>
<feature type="domain" description="Suppressor of white apricot N-terminal" evidence="4">
    <location>
        <begin position="25"/>
        <end position="146"/>
    </location>
</feature>
<reference evidence="5 6" key="1">
    <citation type="journal article" date="2019" name="Sci. Rep.">
        <title>Comparative genomics of chytrid fungi reveal insights into the obligate biotrophic and pathogenic lifestyle of Synchytrium endobioticum.</title>
        <authorList>
            <person name="van de Vossenberg B.T.L.H."/>
            <person name="Warris S."/>
            <person name="Nguyen H.D.T."/>
            <person name="van Gent-Pelzer M.P.E."/>
            <person name="Joly D.L."/>
            <person name="van de Geest H.C."/>
            <person name="Bonants P.J.M."/>
            <person name="Smith D.S."/>
            <person name="Levesque C.A."/>
            <person name="van der Lee T.A.J."/>
        </authorList>
    </citation>
    <scope>NUCLEOTIDE SEQUENCE [LARGE SCALE GENOMIC DNA]</scope>
    <source>
        <strain evidence="5 6">CBS 809.83</strain>
    </source>
</reference>
<name>A0A507EC89_9FUNG</name>
<feature type="region of interest" description="Disordered" evidence="3">
    <location>
        <begin position="216"/>
        <end position="352"/>
    </location>
</feature>
<sequence length="374" mass="42114">MQAKDIPTHSNFTFTKIKKICVYQQFVVVENGVYTYDASYSLKWQGDGETRIDRFDGRQLLDFLPAETAHQPHKEVEELEEELNFERYRDLVESERMEKTEQAVLQRVDEEWNELLLKRKPESGKMEPEVMQPAKAAIGYNYGTPAANEGQEDDDEGEDKDSASPSLLRHADIFHVLDELDDDEVSSLNNMAKAYGIGNVYRRLYEVRRDEEEKELGEKEAAKLHHARRHKGIKRQRNNGRDAIGFRRSPGPKRRASPSYAPYGGGQSPVRETRPGRLNSPEGEDSVEYITEFGTDEVNTERSPSGWGPEESSAKQGSVDLSINGLNRRVVTGSSSASSSLTDSAPPKRLTPLERLKLKAQLALDKQSQTAAAA</sequence>
<dbReference type="SMART" id="SM01141">
    <property type="entry name" value="DRY_EERY"/>
    <property type="match status" value="1"/>
</dbReference>
<dbReference type="GO" id="GO:0008380">
    <property type="term" value="P:RNA splicing"/>
    <property type="evidence" value="ECO:0007669"/>
    <property type="project" value="UniProtKB-KW"/>
</dbReference>
<evidence type="ECO:0000256" key="2">
    <source>
        <dbReference type="ARBA" id="ARBA00023187"/>
    </source>
</evidence>
<evidence type="ECO:0000313" key="5">
    <source>
        <dbReference type="EMBL" id="TPX61462.1"/>
    </source>
</evidence>
<protein>
    <recommendedName>
        <fullName evidence="4">Suppressor of white apricot N-terminal domain-containing protein</fullName>
    </recommendedName>
</protein>
<feature type="compositionally biased region" description="Polar residues" evidence="3">
    <location>
        <begin position="314"/>
        <end position="325"/>
    </location>
</feature>
<feature type="compositionally biased region" description="Basic residues" evidence="3">
    <location>
        <begin position="224"/>
        <end position="238"/>
    </location>
</feature>